<dbReference type="AlphaFoldDB" id="A0A4R4NVT4"/>
<gene>
    <name evidence="1" type="ORF">E1261_44745</name>
</gene>
<evidence type="ECO:0000313" key="2">
    <source>
        <dbReference type="Proteomes" id="UP000295075"/>
    </source>
</evidence>
<dbReference type="SUPFAM" id="SSF51735">
    <property type="entry name" value="NAD(P)-binding Rossmann-fold domains"/>
    <property type="match status" value="1"/>
</dbReference>
<sequence length="194" mass="19879">MRKVLAVLGAGPGLGLSIAHRFGREGFTVALVSRHATRHPSYLEQLADIDAHTYAADVREPAALREVLATITADLGPLDTVYFGPVSADGGGGPISITDATTEPISAAFDAVVVPAVDLVNAVLPDMLTRNTGTILIPGGLSGKYPIPMLGALAPASAALRMFVLTLNAALRDTGVYAATLTIGGLIEGGDIHT</sequence>
<accession>A0A4R4NVT4</accession>
<dbReference type="RefSeq" id="WP_132416454.1">
    <property type="nucleotide sequence ID" value="NZ_SMKA01000522.1"/>
</dbReference>
<organism evidence="1 2">
    <name type="scientific">Kribbella albertanoniae</name>
    <dbReference type="NCBI Taxonomy" id="1266829"/>
    <lineage>
        <taxon>Bacteria</taxon>
        <taxon>Bacillati</taxon>
        <taxon>Actinomycetota</taxon>
        <taxon>Actinomycetes</taxon>
        <taxon>Propionibacteriales</taxon>
        <taxon>Kribbellaceae</taxon>
        <taxon>Kribbella</taxon>
    </lineage>
</organism>
<dbReference type="OrthoDB" id="9799818at2"/>
<dbReference type="EMBL" id="SMKA01000522">
    <property type="protein sequence ID" value="TDC13579.1"/>
    <property type="molecule type" value="Genomic_DNA"/>
</dbReference>
<name>A0A4R4NVT4_9ACTN</name>
<comment type="caution">
    <text evidence="1">The sequence shown here is derived from an EMBL/GenBank/DDBJ whole genome shotgun (WGS) entry which is preliminary data.</text>
</comment>
<dbReference type="InterPro" id="IPR002347">
    <property type="entry name" value="SDR_fam"/>
</dbReference>
<proteinExistence type="predicted"/>
<dbReference type="Proteomes" id="UP000295075">
    <property type="component" value="Unassembled WGS sequence"/>
</dbReference>
<reference evidence="1 2" key="1">
    <citation type="submission" date="2019-03" db="EMBL/GenBank/DDBJ databases">
        <title>Draft genome sequences of novel Actinobacteria.</title>
        <authorList>
            <person name="Sahin N."/>
            <person name="Ay H."/>
            <person name="Saygin H."/>
        </authorList>
    </citation>
    <scope>NUCLEOTIDE SEQUENCE [LARGE SCALE GENOMIC DNA]</scope>
    <source>
        <strain evidence="1 2">JCM 30547</strain>
    </source>
</reference>
<dbReference type="InterPro" id="IPR036291">
    <property type="entry name" value="NAD(P)-bd_dom_sf"/>
</dbReference>
<protein>
    <submittedName>
        <fullName evidence="1">SDR family NAD(P)-dependent oxidoreductase</fullName>
    </submittedName>
</protein>
<feature type="non-terminal residue" evidence="1">
    <location>
        <position position="194"/>
    </location>
</feature>
<evidence type="ECO:0000313" key="1">
    <source>
        <dbReference type="EMBL" id="TDC13579.1"/>
    </source>
</evidence>
<dbReference type="PANTHER" id="PTHR43431:SF7">
    <property type="entry name" value="OXIDOREDUCTASE, SHORT CHAIN DEHYDROGENASE_REDUCTASE FAMILY (AFU_ORTHOLOGUE AFUA_5G14000)"/>
    <property type="match status" value="1"/>
</dbReference>
<dbReference type="Gene3D" id="3.40.50.720">
    <property type="entry name" value="NAD(P)-binding Rossmann-like Domain"/>
    <property type="match status" value="1"/>
</dbReference>
<dbReference type="Pfam" id="PF00106">
    <property type="entry name" value="adh_short"/>
    <property type="match status" value="1"/>
</dbReference>
<dbReference type="PANTHER" id="PTHR43431">
    <property type="entry name" value="OXIDOREDUCTASE, SHORT CHAIN DEHYDROGENASE/REDUCTASE FAMILY (AFU_ORTHOLOGUE AFUA_5G14000)"/>
    <property type="match status" value="1"/>
</dbReference>
<keyword evidence="2" id="KW-1185">Reference proteome</keyword>